<evidence type="ECO:0000256" key="2">
    <source>
        <dbReference type="PROSITE-ProRule" id="PRU00703"/>
    </source>
</evidence>
<reference evidence="4 5" key="1">
    <citation type="submission" date="2018-06" db="EMBL/GenBank/DDBJ databases">
        <authorList>
            <consortium name="Pathogen Informatics"/>
            <person name="Doyle S."/>
        </authorList>
    </citation>
    <scope>NUCLEOTIDE SEQUENCE [LARGE SCALE GENOMIC DNA]</scope>
    <source>
        <strain evidence="4 5">NCTC12278</strain>
    </source>
</reference>
<feature type="domain" description="CBS" evidence="3">
    <location>
        <begin position="18"/>
        <end position="78"/>
    </location>
</feature>
<gene>
    <name evidence="4" type="ORF">NCTC12278_01519</name>
</gene>
<evidence type="ECO:0000313" key="5">
    <source>
        <dbReference type="Proteomes" id="UP000249495"/>
    </source>
</evidence>
<name>A0A2X3VNF0_9STRE</name>
<dbReference type="InterPro" id="IPR048125">
    <property type="entry name" value="CBS_CbpB"/>
</dbReference>
<dbReference type="InterPro" id="IPR000644">
    <property type="entry name" value="CBS_dom"/>
</dbReference>
<evidence type="ECO:0000259" key="3">
    <source>
        <dbReference type="PROSITE" id="PS51371"/>
    </source>
</evidence>
<dbReference type="InterPro" id="IPR046342">
    <property type="entry name" value="CBS_dom_sf"/>
</dbReference>
<dbReference type="Gene3D" id="3.10.580.10">
    <property type="entry name" value="CBS-domain"/>
    <property type="match status" value="1"/>
</dbReference>
<dbReference type="PANTHER" id="PTHR43080:SF2">
    <property type="entry name" value="CBS DOMAIN-CONTAINING PROTEIN"/>
    <property type="match status" value="1"/>
</dbReference>
<dbReference type="AlphaFoldDB" id="A0A2X3VNF0"/>
<dbReference type="EMBL" id="LS483343">
    <property type="protein sequence ID" value="SQF40938.1"/>
    <property type="molecule type" value="Genomic_DNA"/>
</dbReference>
<accession>A0A2X3VNF0</accession>
<dbReference type="RefSeq" id="WP_018030363.1">
    <property type="nucleotide sequence ID" value="NZ_JBCLUB010000001.1"/>
</dbReference>
<keyword evidence="5" id="KW-1185">Reference proteome</keyword>
<proteinExistence type="predicted"/>
<evidence type="ECO:0000256" key="1">
    <source>
        <dbReference type="ARBA" id="ARBA00023122"/>
    </source>
</evidence>
<dbReference type="InterPro" id="IPR051257">
    <property type="entry name" value="Diverse_CBS-Domain"/>
</dbReference>
<evidence type="ECO:0000313" key="4">
    <source>
        <dbReference type="EMBL" id="SQF40938.1"/>
    </source>
</evidence>
<dbReference type="SUPFAM" id="SSF54631">
    <property type="entry name" value="CBS-domain pair"/>
    <property type="match status" value="1"/>
</dbReference>
<dbReference type="OrthoDB" id="2375431at2"/>
<dbReference type="NCBIfam" id="NF041630">
    <property type="entry name" value="CBS_CbpB"/>
    <property type="match status" value="1"/>
</dbReference>
<organism evidence="4 5">
    <name type="scientific">Streptococcus ferus</name>
    <dbReference type="NCBI Taxonomy" id="1345"/>
    <lineage>
        <taxon>Bacteria</taxon>
        <taxon>Bacillati</taxon>
        <taxon>Bacillota</taxon>
        <taxon>Bacilli</taxon>
        <taxon>Lactobacillales</taxon>
        <taxon>Streptococcaceae</taxon>
        <taxon>Streptococcus</taxon>
    </lineage>
</organism>
<sequence>MIVKEFEAFLEEQLAHKVTPAEQLAIFIDSHNVDHVMLLLANNGLSRVPVITKDKIYVGTISMSDIIAYQHEHELSDRELALKDISEMTSDRIPTVDEKADLTEIMHKLVDASFLPVVKENGLFVGIITRKSILKALNSLLHDFSNDYSIEKK</sequence>
<dbReference type="PANTHER" id="PTHR43080">
    <property type="entry name" value="CBS DOMAIN-CONTAINING PROTEIN CBSX3, MITOCHONDRIAL"/>
    <property type="match status" value="1"/>
</dbReference>
<keyword evidence="1 2" id="KW-0129">CBS domain</keyword>
<dbReference type="Proteomes" id="UP000249495">
    <property type="component" value="Chromosome 1"/>
</dbReference>
<feature type="domain" description="CBS" evidence="3">
    <location>
        <begin position="88"/>
        <end position="144"/>
    </location>
</feature>
<dbReference type="PROSITE" id="PS51371">
    <property type="entry name" value="CBS"/>
    <property type="match status" value="2"/>
</dbReference>
<dbReference type="SMART" id="SM00116">
    <property type="entry name" value="CBS"/>
    <property type="match status" value="2"/>
</dbReference>
<dbReference type="KEGG" id="sfer:NCTC12278_01519"/>
<dbReference type="Pfam" id="PF00571">
    <property type="entry name" value="CBS"/>
    <property type="match status" value="2"/>
</dbReference>
<dbReference type="STRING" id="1123303.GCA_000372425_01034"/>
<protein>
    <submittedName>
        <fullName evidence="4">CBS domain containing protein</fullName>
    </submittedName>
</protein>